<dbReference type="AlphaFoldDB" id="A0A1X0QFI0"/>
<organism evidence="2 3">
    <name type="scientific">Hepatospora eriocheir</name>
    <dbReference type="NCBI Taxonomy" id="1081669"/>
    <lineage>
        <taxon>Eukaryota</taxon>
        <taxon>Fungi</taxon>
        <taxon>Fungi incertae sedis</taxon>
        <taxon>Microsporidia</taxon>
        <taxon>Hepatosporidae</taxon>
        <taxon>Hepatospora</taxon>
    </lineage>
</organism>
<dbReference type="Proteomes" id="UP000192501">
    <property type="component" value="Unassembled WGS sequence"/>
</dbReference>
<accession>A0A1X0QFI0</accession>
<feature type="compositionally biased region" description="Basic and acidic residues" evidence="1">
    <location>
        <begin position="1"/>
        <end position="15"/>
    </location>
</feature>
<proteinExistence type="predicted"/>
<evidence type="ECO:0000313" key="2">
    <source>
        <dbReference type="EMBL" id="ORD98561.1"/>
    </source>
</evidence>
<dbReference type="VEuPathDB" id="MicrosporidiaDB:A0H76_2272"/>
<gene>
    <name evidence="2" type="ORF">A0H76_2272</name>
</gene>
<name>A0A1X0QFI0_9MICR</name>
<evidence type="ECO:0000256" key="1">
    <source>
        <dbReference type="SAM" id="MobiDB-lite"/>
    </source>
</evidence>
<sequence>MKLQDRQDIDDKQDISEYDTDTGQRSIYKGTNIEDSDSSVNKLLSSTSLGFGSYLKAKS</sequence>
<protein>
    <submittedName>
        <fullName evidence="2">Uncharacterized protein</fullName>
    </submittedName>
</protein>
<dbReference type="EMBL" id="LTAI01000588">
    <property type="protein sequence ID" value="ORD98561.1"/>
    <property type="molecule type" value="Genomic_DNA"/>
</dbReference>
<comment type="caution">
    <text evidence="2">The sequence shown here is derived from an EMBL/GenBank/DDBJ whole genome shotgun (WGS) entry which is preliminary data.</text>
</comment>
<feature type="region of interest" description="Disordered" evidence="1">
    <location>
        <begin position="1"/>
        <end position="38"/>
    </location>
</feature>
<reference evidence="2 3" key="1">
    <citation type="journal article" date="2017" name="Environ. Microbiol.">
        <title>Decay of the glycolytic pathway and adaptation to intranuclear parasitism within Enterocytozoonidae microsporidia.</title>
        <authorList>
            <person name="Wiredu Boakye D."/>
            <person name="Jaroenlak P."/>
            <person name="Prachumwat A."/>
            <person name="Williams T.A."/>
            <person name="Bateman K.S."/>
            <person name="Itsathitphaisarn O."/>
            <person name="Sritunyalucksana K."/>
            <person name="Paszkiewicz K.H."/>
            <person name="Moore K.A."/>
            <person name="Stentiford G.D."/>
            <person name="Williams B.A."/>
        </authorList>
    </citation>
    <scope>NUCLEOTIDE SEQUENCE [LARGE SCALE GENOMIC DNA]</scope>
    <source>
        <strain evidence="3">canceri</strain>
    </source>
</reference>
<evidence type="ECO:0000313" key="3">
    <source>
        <dbReference type="Proteomes" id="UP000192501"/>
    </source>
</evidence>